<keyword evidence="5" id="KW-1185">Reference proteome</keyword>
<evidence type="ECO:0000313" key="4">
    <source>
        <dbReference type="EMBL" id="VFQ47216.1"/>
    </source>
</evidence>
<evidence type="ECO:0000259" key="3">
    <source>
        <dbReference type="PROSITE" id="PS51123"/>
    </source>
</evidence>
<dbReference type="SUPFAM" id="SSF103088">
    <property type="entry name" value="OmpA-like"/>
    <property type="match status" value="1"/>
</dbReference>
<sequence length="1590" mass="179972">MQTPKKRVDGVIYEKIVLTGYYDRGALISKLEPVKHFFVYSNVSYNSNGEASTKTTPLVACTTNSYGALKPITKTFRGVAPLGLVETHHLVMPPAGMIAQASAAYTYEMNDYNWAKQIGDAIRQTPDLETMSFESQWIPFDHLREPRDIPKDGNDEDEGYRKWYQKKKNNSHGIKGIVIPKTRAVFFLVDAKYETSWITIYINGKKYHDRTFAKFQVSRFTKSKDLYGYVLYGNDRTLPVGQYRIDVEVGKRPESESKRWHRGTAESGRYTIIDYVRFPIRSHFTEMDVILCDPVSAEEALVTQFPEQYMHLVRDAVDEGADGKKEGGKKVPPAGFDRCAAMLKRKKEIAGLIHGVAFADSGTSLTFALGKALQDRIDRGEKSNIAAMNLAFSTMKTWESMKSFKECGTRVLSYAKGDHKVDTVRNALKKSYLGKGFLTTGQEIEHFDATVASKISKRVFRFDLPKASQHILTPINRLMKPVEIASSISSAIGSLKDYSSASHSLEVSVDQYQHIVRDYFNRTFFIDQEEEKGGETFFAEESMAQVFYDSDLFEVTAQYKEPVNTAVGYLLAHRDDVSRVVFVKGYTDSTASAAHNLELSFSRASGVKQAMVEELRSRKDAGEKFHLNALSDRILTLGYGEKYAGQDTGDEAKKAANRRSDIHLGVGAWSQGGFREGMEYLEKQRKLTVANMLGMDNARKKSLLAIFDAALGVASVVPLTAAPALFLAATLELGKAGLQLYDNAFTVVDNWMFDGLMNRIKTLEKELQSFTKNSHGNTLLIIDEKVADNQKLSADEFVESIDLMDTNFRIRSEAVAGLFNLLYRAQLSACEKYRRDTGENPKESPIERVQHELRKNRVAEYIANFILNDGWSFPLERHERSSLAEFWQLAVNTKGVEQDEKGVLSVSYRGNFFLDKDFFFLGEGRTTGRMNFPPGADSTSEKQAEPLSFHGSSRGGDPFIPSSYQIAYMMHRGDHVVSDFQKNFPIHTMDSKDVNQLSEMFAPTRAGEYGEDIYEYMNIYTRRREQKKDEDWVPMATRRRESGLANLYLPDGSPMDEKYHFDALSPFDQVRVIVVLKKEYALTCTASIQLHRWDENRAGIKFKTIMRPLTKAELITDEEKAFEGRIGLVFEPFYQLASQTVRGIKPMAGFTINLMPMFLYEAMGLLANVPYYLTVMVAHAPRSRRVICYPESHDDFTSMMEKGSSDDGCFHLTVDPDRAHVIDPACLSVLEKKMYGDAGYKTNGDGHYLVKDEDLFLEKNFLRSLTSSDAYPELMKDEIHVTALVRVGDGEWMNGHGLFREDGTNHGTALKLDGFTWGEPVEFMVVASCEKVKASSKEIYKKRGFSWESIPATLTLFQDGPFNNIQGPTYSCPGNMKHLGVAKLMHNRIDFTNEYKAKGDQAGPFDEIISWFETPSKHKRAAALISRWLLHDNSMASKLGAEQAKYDLNIYKMGEERDVFAARFRMHYISLKGARVNGLRPFGDMKKPGKYYKYFLEVSTPDKSGLKCERCREHNDIDLINASTYTFKFPAPSNYNSPDDKKAPWNRVPSPAKPLLYEQEPLTVKEWITDYSQVIKPVRRAGCMEPIDPS</sequence>
<feature type="domain" description="OmpA-like" evidence="3">
    <location>
        <begin position="535"/>
        <end position="668"/>
    </location>
</feature>
<evidence type="ECO:0000256" key="2">
    <source>
        <dbReference type="SAM" id="MobiDB-lite"/>
    </source>
</evidence>
<proteinExistence type="predicted"/>
<reference evidence="4 5" key="1">
    <citation type="submission" date="2019-03" db="EMBL/GenBank/DDBJ databases">
        <authorList>
            <person name="Nijsse B."/>
        </authorList>
    </citation>
    <scope>NUCLEOTIDE SEQUENCE [LARGE SCALE GENOMIC DNA]</scope>
    <source>
        <strain evidence="4">Desulfoluna butyratoxydans MSL71</strain>
    </source>
</reference>
<dbReference type="Gene3D" id="3.30.1330.60">
    <property type="entry name" value="OmpA-like domain"/>
    <property type="match status" value="1"/>
</dbReference>
<protein>
    <submittedName>
        <fullName evidence="4">Ompa family</fullName>
    </submittedName>
</protein>
<organism evidence="4 5">
    <name type="scientific">Desulfoluna butyratoxydans</name>
    <dbReference type="NCBI Taxonomy" id="231438"/>
    <lineage>
        <taxon>Bacteria</taxon>
        <taxon>Pseudomonadati</taxon>
        <taxon>Thermodesulfobacteriota</taxon>
        <taxon>Desulfobacteria</taxon>
        <taxon>Desulfobacterales</taxon>
        <taxon>Desulfolunaceae</taxon>
        <taxon>Desulfoluna</taxon>
    </lineage>
</organism>
<evidence type="ECO:0000313" key="5">
    <source>
        <dbReference type="Proteomes" id="UP000507962"/>
    </source>
</evidence>
<dbReference type="PROSITE" id="PS51123">
    <property type="entry name" value="OMPA_2"/>
    <property type="match status" value="1"/>
</dbReference>
<dbReference type="Pfam" id="PF00691">
    <property type="entry name" value="OmpA"/>
    <property type="match status" value="1"/>
</dbReference>
<dbReference type="GO" id="GO:0016020">
    <property type="term" value="C:membrane"/>
    <property type="evidence" value="ECO:0007669"/>
    <property type="project" value="UniProtKB-UniRule"/>
</dbReference>
<name>A0A4U8YS90_9BACT</name>
<dbReference type="Proteomes" id="UP000507962">
    <property type="component" value="Unassembled WGS sequence"/>
</dbReference>
<dbReference type="CDD" id="cd07185">
    <property type="entry name" value="OmpA_C-like"/>
    <property type="match status" value="1"/>
</dbReference>
<dbReference type="InterPro" id="IPR036737">
    <property type="entry name" value="OmpA-like_sf"/>
</dbReference>
<keyword evidence="1" id="KW-0472">Membrane</keyword>
<accession>A0A4U8YS90</accession>
<evidence type="ECO:0000256" key="1">
    <source>
        <dbReference type="PROSITE-ProRule" id="PRU00473"/>
    </source>
</evidence>
<dbReference type="EMBL" id="CAADHO010000014">
    <property type="protein sequence ID" value="VFQ47216.1"/>
    <property type="molecule type" value="Genomic_DNA"/>
</dbReference>
<dbReference type="InterPro" id="IPR006665">
    <property type="entry name" value="OmpA-like"/>
</dbReference>
<gene>
    <name evidence="4" type="ORF">MSL71_49050</name>
</gene>
<feature type="region of interest" description="Disordered" evidence="2">
    <location>
        <begin position="932"/>
        <end position="952"/>
    </location>
</feature>